<sequence length="407" mass="43355">MPTVPPRRPVRRAVIALVLVAALGGGAYAVWRHFGPGGAPAEAAAKAPDKVPVTVETAESRDYPVYRESLGTVEALNTVTVRAQVSGKITKVAFHEGQIVKAGDLLVEIDPRPFQAALDQAEARLQQDQASLADAQTILERYRTLSQQQITTRQQFETQQATVNQLNAQIEGDKAAIDNARTQLDYTAIRAPIAGRVGFRLADLGNLVGPSDTGGIVTIQQVTPIAVVFTEPERELAALTASLGEGRPEVAALTTAGDRELAKGSLRLLDNTVDAASGTVRLKAVFDNEKSVLWPGMSVTTRLLLKTEPQAVVISELAVQRGPDGLFVYVVGGDGKAEMRKVTTAETYGGLTMVREGVRPGEKLVVEGQYRVKPGTLLDPKEKERKAAGDKIASAAEPGQPAATTKE</sequence>
<dbReference type="InterPro" id="IPR058624">
    <property type="entry name" value="MdtA-like_HH"/>
</dbReference>
<accession>A0A917E2Y5</accession>
<keyword evidence="3" id="KW-0813">Transport</keyword>
<proteinExistence type="inferred from homology"/>
<dbReference type="EMBL" id="BMIQ01000002">
    <property type="protein sequence ID" value="GGD97684.1"/>
    <property type="molecule type" value="Genomic_DNA"/>
</dbReference>
<evidence type="ECO:0000313" key="13">
    <source>
        <dbReference type="Proteomes" id="UP000644699"/>
    </source>
</evidence>
<dbReference type="PROSITE" id="PS00430">
    <property type="entry name" value="TONB_DEPENDENT_REC_1"/>
    <property type="match status" value="1"/>
</dbReference>
<dbReference type="InterPro" id="IPR006143">
    <property type="entry name" value="RND_pump_MFP"/>
</dbReference>
<dbReference type="AlphaFoldDB" id="A0A917E2Y5"/>
<keyword evidence="4" id="KW-1003">Cell membrane</keyword>
<dbReference type="InterPro" id="IPR058627">
    <property type="entry name" value="MdtA-like_C"/>
</dbReference>
<dbReference type="Pfam" id="PF25876">
    <property type="entry name" value="HH_MFP_RND"/>
    <property type="match status" value="1"/>
</dbReference>
<evidence type="ECO:0000259" key="11">
    <source>
        <dbReference type="Pfam" id="PF25967"/>
    </source>
</evidence>
<comment type="similarity">
    <text evidence="2">Belongs to the membrane fusion protein (MFP) (TC 8.A.1) family.</text>
</comment>
<evidence type="ECO:0000256" key="2">
    <source>
        <dbReference type="ARBA" id="ARBA00009477"/>
    </source>
</evidence>
<dbReference type="SUPFAM" id="SSF111369">
    <property type="entry name" value="HlyD-like secretion proteins"/>
    <property type="match status" value="1"/>
</dbReference>
<dbReference type="Pfam" id="PF25917">
    <property type="entry name" value="BSH_RND"/>
    <property type="match status" value="1"/>
</dbReference>
<dbReference type="Pfam" id="PF25944">
    <property type="entry name" value="Beta-barrel_RND"/>
    <property type="match status" value="1"/>
</dbReference>
<gene>
    <name evidence="12" type="ORF">GCM10011390_15570</name>
</gene>
<protein>
    <submittedName>
        <fullName evidence="12">Multidrug resistance protein</fullName>
    </submittedName>
</protein>
<feature type="compositionally biased region" description="Basic and acidic residues" evidence="7">
    <location>
        <begin position="379"/>
        <end position="389"/>
    </location>
</feature>
<feature type="domain" description="Multidrug resistance protein MdtA-like beta-barrel" evidence="10">
    <location>
        <begin position="224"/>
        <end position="305"/>
    </location>
</feature>
<keyword evidence="13" id="KW-1185">Reference proteome</keyword>
<dbReference type="Gene3D" id="2.40.50.100">
    <property type="match status" value="1"/>
</dbReference>
<dbReference type="FunFam" id="2.40.420.20:FF:000001">
    <property type="entry name" value="Efflux RND transporter periplasmic adaptor subunit"/>
    <property type="match status" value="1"/>
</dbReference>
<feature type="domain" description="Multidrug resistance protein MdtA-like C-terminal permuted SH3" evidence="11">
    <location>
        <begin position="310"/>
        <end position="368"/>
    </location>
</feature>
<evidence type="ECO:0000259" key="8">
    <source>
        <dbReference type="Pfam" id="PF25876"/>
    </source>
</evidence>
<evidence type="ECO:0000256" key="7">
    <source>
        <dbReference type="SAM" id="MobiDB-lite"/>
    </source>
</evidence>
<evidence type="ECO:0000256" key="4">
    <source>
        <dbReference type="ARBA" id="ARBA00022475"/>
    </source>
</evidence>
<dbReference type="NCBIfam" id="TIGR01730">
    <property type="entry name" value="RND_mfp"/>
    <property type="match status" value="1"/>
</dbReference>
<feature type="domain" description="Multidrug resistance protein MdtA-like barrel-sandwich hybrid" evidence="9">
    <location>
        <begin position="77"/>
        <end position="220"/>
    </location>
</feature>
<dbReference type="Gene3D" id="2.40.30.170">
    <property type="match status" value="1"/>
</dbReference>
<dbReference type="GO" id="GO:0015562">
    <property type="term" value="F:efflux transmembrane transporter activity"/>
    <property type="evidence" value="ECO:0007669"/>
    <property type="project" value="TreeGrafter"/>
</dbReference>
<dbReference type="GO" id="GO:1990281">
    <property type="term" value="C:efflux pump complex"/>
    <property type="evidence" value="ECO:0007669"/>
    <property type="project" value="TreeGrafter"/>
</dbReference>
<feature type="domain" description="Multidrug resistance protein MdtA-like alpha-helical hairpin" evidence="8">
    <location>
        <begin position="118"/>
        <end position="187"/>
    </location>
</feature>
<reference evidence="12" key="1">
    <citation type="journal article" date="2014" name="Int. J. Syst. Evol. Microbiol.">
        <title>Complete genome sequence of Corynebacterium casei LMG S-19264T (=DSM 44701T), isolated from a smear-ripened cheese.</title>
        <authorList>
            <consortium name="US DOE Joint Genome Institute (JGI-PGF)"/>
            <person name="Walter F."/>
            <person name="Albersmeier A."/>
            <person name="Kalinowski J."/>
            <person name="Ruckert C."/>
        </authorList>
    </citation>
    <scope>NUCLEOTIDE SEQUENCE</scope>
    <source>
        <strain evidence="12">CGMCC 1.15367</strain>
    </source>
</reference>
<evidence type="ECO:0000259" key="9">
    <source>
        <dbReference type="Pfam" id="PF25917"/>
    </source>
</evidence>
<dbReference type="InterPro" id="IPR010916">
    <property type="entry name" value="TonB_box_CS"/>
</dbReference>
<dbReference type="RefSeq" id="WP_188907658.1">
    <property type="nucleotide sequence ID" value="NZ_BMIQ01000002.1"/>
</dbReference>
<dbReference type="Gene3D" id="1.10.287.470">
    <property type="entry name" value="Helix hairpin bin"/>
    <property type="match status" value="1"/>
</dbReference>
<evidence type="ECO:0000259" key="10">
    <source>
        <dbReference type="Pfam" id="PF25944"/>
    </source>
</evidence>
<evidence type="ECO:0000256" key="6">
    <source>
        <dbReference type="ARBA" id="ARBA00023136"/>
    </source>
</evidence>
<dbReference type="Proteomes" id="UP000644699">
    <property type="component" value="Unassembled WGS sequence"/>
</dbReference>
<dbReference type="PANTHER" id="PTHR30469">
    <property type="entry name" value="MULTIDRUG RESISTANCE PROTEIN MDTA"/>
    <property type="match status" value="1"/>
</dbReference>
<comment type="subcellular location">
    <subcellularLocation>
        <location evidence="1">Cell membrane</location>
    </subcellularLocation>
</comment>
<evidence type="ECO:0000313" key="12">
    <source>
        <dbReference type="EMBL" id="GGD97684.1"/>
    </source>
</evidence>
<comment type="caution">
    <text evidence="12">The sequence shown here is derived from an EMBL/GenBank/DDBJ whole genome shotgun (WGS) entry which is preliminary data.</text>
</comment>
<feature type="region of interest" description="Disordered" evidence="7">
    <location>
        <begin position="375"/>
        <end position="407"/>
    </location>
</feature>
<evidence type="ECO:0000256" key="1">
    <source>
        <dbReference type="ARBA" id="ARBA00004236"/>
    </source>
</evidence>
<dbReference type="InterPro" id="IPR058625">
    <property type="entry name" value="MdtA-like_BSH"/>
</dbReference>
<evidence type="ECO:0000256" key="3">
    <source>
        <dbReference type="ARBA" id="ARBA00022448"/>
    </source>
</evidence>
<dbReference type="Gene3D" id="2.40.420.20">
    <property type="match status" value="1"/>
</dbReference>
<evidence type="ECO:0000256" key="5">
    <source>
        <dbReference type="ARBA" id="ARBA00022519"/>
    </source>
</evidence>
<organism evidence="12 13">
    <name type="scientific">Aureimonas endophytica</name>
    <dbReference type="NCBI Taxonomy" id="2027858"/>
    <lineage>
        <taxon>Bacteria</taxon>
        <taxon>Pseudomonadati</taxon>
        <taxon>Pseudomonadota</taxon>
        <taxon>Alphaproteobacteria</taxon>
        <taxon>Hyphomicrobiales</taxon>
        <taxon>Aurantimonadaceae</taxon>
        <taxon>Aureimonas</taxon>
    </lineage>
</organism>
<dbReference type="GO" id="GO:0030313">
    <property type="term" value="C:cell envelope"/>
    <property type="evidence" value="ECO:0007669"/>
    <property type="project" value="UniProtKB-SubCell"/>
</dbReference>
<keyword evidence="5" id="KW-0997">Cell inner membrane</keyword>
<name>A0A917E2Y5_9HYPH</name>
<keyword evidence="6" id="KW-0472">Membrane</keyword>
<dbReference type="InterPro" id="IPR058626">
    <property type="entry name" value="MdtA-like_b-barrel"/>
</dbReference>
<dbReference type="Pfam" id="PF25967">
    <property type="entry name" value="RND-MFP_C"/>
    <property type="match status" value="1"/>
</dbReference>
<dbReference type="PANTHER" id="PTHR30469:SF36">
    <property type="entry name" value="BLL3903 PROTEIN"/>
    <property type="match status" value="1"/>
</dbReference>
<reference evidence="12" key="2">
    <citation type="submission" date="2020-09" db="EMBL/GenBank/DDBJ databases">
        <authorList>
            <person name="Sun Q."/>
            <person name="Zhou Y."/>
        </authorList>
    </citation>
    <scope>NUCLEOTIDE SEQUENCE</scope>
    <source>
        <strain evidence="12">CGMCC 1.15367</strain>
    </source>
</reference>